<feature type="region of interest" description="Disordered" evidence="9">
    <location>
        <begin position="476"/>
        <end position="495"/>
    </location>
</feature>
<dbReference type="GO" id="GO:0000030">
    <property type="term" value="F:mannosyltransferase activity"/>
    <property type="evidence" value="ECO:0007669"/>
    <property type="project" value="InterPro"/>
</dbReference>
<evidence type="ECO:0000256" key="1">
    <source>
        <dbReference type="ARBA" id="ARBA00004389"/>
    </source>
</evidence>
<keyword evidence="6" id="KW-0256">Endoplasmic reticulum</keyword>
<proteinExistence type="predicted"/>
<dbReference type="AlphaFoldDB" id="A0A915DVL3"/>
<evidence type="ECO:0000256" key="3">
    <source>
        <dbReference type="ARBA" id="ARBA00022676"/>
    </source>
</evidence>
<keyword evidence="3" id="KW-0328">Glycosyltransferase</keyword>
<comment type="pathway">
    <text evidence="2">Protein modification; protein glycosylation.</text>
</comment>
<sequence>MAQPNENEPPQPDHAILVVMGDIGRSPRMCYHALSLAKHGFQVELVGYIGAKPHNQVVSNPNIRLVPVRTPPFIISDLFPRPLALMVKFVWMLVASLYCLLFTTSANCKLLMMQNPPGVPTMMVCYLASLVKGCAFVIDWHNYTHSILQLSNRLASAPSSAQDFSIRTALMQSFTGLAEWWEGYWGKKANWNLCVSKAMQRDLKRRWASEHLLFTIRHLPGYSEQHNFLVRLMSIADFAGIASGKHWQNGAGMDKPVDSATLFSSKDSEGKVQSNSNRPFLLVSSTSWTEDEDFGILLDALKDYEKQAQMANNNSISQPDSLLLPKLLVVITGKGPQQAFYLERIAKMRMQNVHIVTAWLAAEDYPKLLACADLGVSLHTSTSGVDLPMKVVDMFGCHLPVLAKRFEAIDELRTQASSNRVATGFPNQSKSLDKLKKSLSGKSTTWDEQWDAAFWPVVQSMSVTPPLHEEMNRWERFQSNEEDGTDTEPLIGQQE</sequence>
<keyword evidence="8 10" id="KW-0472">Membrane</keyword>
<keyword evidence="4" id="KW-0808">Transferase</keyword>
<evidence type="ECO:0000256" key="5">
    <source>
        <dbReference type="ARBA" id="ARBA00022692"/>
    </source>
</evidence>
<evidence type="ECO:0000256" key="2">
    <source>
        <dbReference type="ARBA" id="ARBA00004922"/>
    </source>
</evidence>
<evidence type="ECO:0000256" key="9">
    <source>
        <dbReference type="SAM" id="MobiDB-lite"/>
    </source>
</evidence>
<dbReference type="WBParaSite" id="jg23960">
    <property type="protein sequence ID" value="jg23960"/>
    <property type="gene ID" value="jg23960"/>
</dbReference>
<evidence type="ECO:0000256" key="6">
    <source>
        <dbReference type="ARBA" id="ARBA00022824"/>
    </source>
</evidence>
<evidence type="ECO:0000256" key="8">
    <source>
        <dbReference type="ARBA" id="ARBA00023136"/>
    </source>
</evidence>
<evidence type="ECO:0000256" key="10">
    <source>
        <dbReference type="SAM" id="Phobius"/>
    </source>
</evidence>
<name>A0A915DVL3_9BILA</name>
<reference evidence="12" key="1">
    <citation type="submission" date="2022-11" db="UniProtKB">
        <authorList>
            <consortium name="WormBaseParasite"/>
        </authorList>
    </citation>
    <scope>IDENTIFICATION</scope>
</reference>
<evidence type="ECO:0000313" key="11">
    <source>
        <dbReference type="Proteomes" id="UP000887574"/>
    </source>
</evidence>
<keyword evidence="11" id="KW-1185">Reference proteome</keyword>
<keyword evidence="7 10" id="KW-1133">Transmembrane helix</keyword>
<protein>
    <submittedName>
        <fullName evidence="12">Chitobiosyldiphosphodolichol beta-mannosyltransferase</fullName>
    </submittedName>
</protein>
<evidence type="ECO:0000256" key="4">
    <source>
        <dbReference type="ARBA" id="ARBA00022679"/>
    </source>
</evidence>
<dbReference type="InterPro" id="IPR026051">
    <property type="entry name" value="ALG1-like"/>
</dbReference>
<dbReference type="PANTHER" id="PTHR13036">
    <property type="entry name" value="BETA1,4 MANNOSYLTRANSFERASE"/>
    <property type="match status" value="1"/>
</dbReference>
<keyword evidence="5 10" id="KW-0812">Transmembrane</keyword>
<dbReference type="PANTHER" id="PTHR13036:SF0">
    <property type="entry name" value="CHITOBIOSYLDIPHOSPHODOLICHOL BETA-MANNOSYLTRANSFERASE"/>
    <property type="match status" value="1"/>
</dbReference>
<evidence type="ECO:0000313" key="12">
    <source>
        <dbReference type="WBParaSite" id="jg23960"/>
    </source>
</evidence>
<organism evidence="11 12">
    <name type="scientific">Ditylenchus dipsaci</name>
    <dbReference type="NCBI Taxonomy" id="166011"/>
    <lineage>
        <taxon>Eukaryota</taxon>
        <taxon>Metazoa</taxon>
        <taxon>Ecdysozoa</taxon>
        <taxon>Nematoda</taxon>
        <taxon>Chromadorea</taxon>
        <taxon>Rhabditida</taxon>
        <taxon>Tylenchina</taxon>
        <taxon>Tylenchomorpha</taxon>
        <taxon>Sphaerularioidea</taxon>
        <taxon>Anguinidae</taxon>
        <taxon>Anguininae</taxon>
        <taxon>Ditylenchus</taxon>
    </lineage>
</organism>
<dbReference type="SUPFAM" id="SSF53756">
    <property type="entry name" value="UDP-Glycosyltransferase/glycogen phosphorylase"/>
    <property type="match status" value="1"/>
</dbReference>
<dbReference type="GO" id="GO:0005789">
    <property type="term" value="C:endoplasmic reticulum membrane"/>
    <property type="evidence" value="ECO:0007669"/>
    <property type="project" value="UniProtKB-SubCell"/>
</dbReference>
<dbReference type="Proteomes" id="UP000887574">
    <property type="component" value="Unplaced"/>
</dbReference>
<feature type="transmembrane region" description="Helical" evidence="10">
    <location>
        <begin position="124"/>
        <end position="143"/>
    </location>
</feature>
<comment type="subcellular location">
    <subcellularLocation>
        <location evidence="1">Endoplasmic reticulum membrane</location>
        <topology evidence="1">Single-pass membrane protein</topology>
    </subcellularLocation>
</comment>
<dbReference type="Gene3D" id="3.40.50.2000">
    <property type="entry name" value="Glycogen Phosphorylase B"/>
    <property type="match status" value="1"/>
</dbReference>
<accession>A0A915DVL3</accession>
<feature type="transmembrane region" description="Helical" evidence="10">
    <location>
        <begin position="89"/>
        <end position="112"/>
    </location>
</feature>
<evidence type="ECO:0000256" key="7">
    <source>
        <dbReference type="ARBA" id="ARBA00022989"/>
    </source>
</evidence>